<organism evidence="3 4">
    <name type="scientific">Pocillopora damicornis</name>
    <name type="common">Cauliflower coral</name>
    <name type="synonym">Millepora damicornis</name>
    <dbReference type="NCBI Taxonomy" id="46731"/>
    <lineage>
        <taxon>Eukaryota</taxon>
        <taxon>Metazoa</taxon>
        <taxon>Cnidaria</taxon>
        <taxon>Anthozoa</taxon>
        <taxon>Hexacorallia</taxon>
        <taxon>Scleractinia</taxon>
        <taxon>Astrocoeniina</taxon>
        <taxon>Pocilloporidae</taxon>
        <taxon>Pocillopora</taxon>
    </lineage>
</organism>
<feature type="transmembrane region" description="Helical" evidence="2">
    <location>
        <begin position="109"/>
        <end position="130"/>
    </location>
</feature>
<dbReference type="EMBL" id="RCHS01003379">
    <property type="protein sequence ID" value="RMX42291.1"/>
    <property type="molecule type" value="Genomic_DNA"/>
</dbReference>
<sequence>MRRAIQRREVISKKQTLTIACICAFTALRMFFTFFFFVTSIICIVKLGSRIEKCKGQVSFSQKTIDALDTTSTFIETTFSSLLIFLLYRWKWFHFKNFLKALPKRRRAWSWAILWILRIVTNVLIDIIPSVKNGNYMLVVLGISLSFEFFSTTIFACVIQFVFLTEVTRWINLYITDAKCYFIWLYRIVLLTYGFRLLSLFLYDSFLVARHIVRESEYKSYDQILLFLDAGYRGSLSYFFFGKFFEFSIPEEEKVVREVQLEEPNEEREAEGRGEIRGDPENDKELDSLALSEESLLA</sequence>
<keyword evidence="2" id="KW-0812">Transmembrane</keyword>
<evidence type="ECO:0000313" key="3">
    <source>
        <dbReference type="EMBL" id="RMX42291.1"/>
    </source>
</evidence>
<reference evidence="3 4" key="1">
    <citation type="journal article" date="2018" name="Sci. Rep.">
        <title>Comparative analysis of the Pocillopora damicornis genome highlights role of immune system in coral evolution.</title>
        <authorList>
            <person name="Cunning R."/>
            <person name="Bay R.A."/>
            <person name="Gillette P."/>
            <person name="Baker A.C."/>
            <person name="Traylor-Knowles N."/>
        </authorList>
    </citation>
    <scope>NUCLEOTIDE SEQUENCE [LARGE SCALE GENOMIC DNA]</scope>
    <source>
        <strain evidence="3">RSMAS</strain>
        <tissue evidence="3">Whole animal</tissue>
    </source>
</reference>
<name>A0A3M6TLW9_POCDA</name>
<keyword evidence="2" id="KW-0472">Membrane</keyword>
<feature type="transmembrane region" description="Helical" evidence="2">
    <location>
        <begin position="67"/>
        <end position="88"/>
    </location>
</feature>
<evidence type="ECO:0000256" key="1">
    <source>
        <dbReference type="SAM" id="MobiDB-lite"/>
    </source>
</evidence>
<dbReference type="AlphaFoldDB" id="A0A3M6TLW9"/>
<proteinExistence type="predicted"/>
<protein>
    <submittedName>
        <fullName evidence="3">Uncharacterized protein</fullName>
    </submittedName>
</protein>
<feature type="region of interest" description="Disordered" evidence="1">
    <location>
        <begin position="260"/>
        <end position="298"/>
    </location>
</feature>
<evidence type="ECO:0000256" key="2">
    <source>
        <dbReference type="SAM" id="Phobius"/>
    </source>
</evidence>
<evidence type="ECO:0000313" key="4">
    <source>
        <dbReference type="Proteomes" id="UP000275408"/>
    </source>
</evidence>
<feature type="compositionally biased region" description="Low complexity" evidence="1">
    <location>
        <begin position="288"/>
        <end position="298"/>
    </location>
</feature>
<keyword evidence="2" id="KW-1133">Transmembrane helix</keyword>
<dbReference type="Proteomes" id="UP000275408">
    <property type="component" value="Unassembled WGS sequence"/>
</dbReference>
<feature type="transmembrane region" description="Helical" evidence="2">
    <location>
        <begin position="21"/>
        <end position="47"/>
    </location>
</feature>
<dbReference type="OrthoDB" id="5963083at2759"/>
<accession>A0A3M6TLW9</accession>
<feature type="transmembrane region" description="Helical" evidence="2">
    <location>
        <begin position="184"/>
        <end position="203"/>
    </location>
</feature>
<gene>
    <name evidence="3" type="ORF">pdam_00009849</name>
</gene>
<comment type="caution">
    <text evidence="3">The sequence shown here is derived from an EMBL/GenBank/DDBJ whole genome shotgun (WGS) entry which is preliminary data.</text>
</comment>
<keyword evidence="4" id="KW-1185">Reference proteome</keyword>
<feature type="transmembrane region" description="Helical" evidence="2">
    <location>
        <begin position="136"/>
        <end position="163"/>
    </location>
</feature>
<feature type="compositionally biased region" description="Basic and acidic residues" evidence="1">
    <location>
        <begin position="270"/>
        <end position="287"/>
    </location>
</feature>